<organism evidence="1">
    <name type="scientific">uncultured Methylocella sp</name>
    <dbReference type="NCBI Taxonomy" id="371857"/>
    <lineage>
        <taxon>Bacteria</taxon>
        <taxon>Pseudomonadati</taxon>
        <taxon>Pseudomonadota</taxon>
        <taxon>Alphaproteobacteria</taxon>
        <taxon>Hyphomicrobiales</taxon>
        <taxon>Beijerinckiaceae</taxon>
        <taxon>Methylocella</taxon>
        <taxon>environmental samples</taxon>
    </lineage>
</organism>
<dbReference type="SUPFAM" id="SSF53335">
    <property type="entry name" value="S-adenosyl-L-methionine-dependent methyltransferases"/>
    <property type="match status" value="1"/>
</dbReference>
<proteinExistence type="predicted"/>
<dbReference type="InterPro" id="IPR029063">
    <property type="entry name" value="SAM-dependent_MTases_sf"/>
</dbReference>
<feature type="non-terminal residue" evidence="1">
    <location>
        <position position="1"/>
    </location>
</feature>
<sequence>TATGLLRTLARRLRARLRGPSRPPLDAFLRDCRSVVHVGANLGQERDLYRDHRLTVVWVEPIPDVYRRLVENIAGYPDQSAVSAFLSARSGESVVLNIANNDGASSSIYPFGMHKDIWARSTT</sequence>
<name>A0A060CAH8_9HYPH</name>
<accession>A0A060CAH8</accession>
<protein>
    <submittedName>
        <fullName evidence="1">CAZy families CBM47 protein</fullName>
    </submittedName>
</protein>
<dbReference type="AlphaFoldDB" id="A0A060CAH8"/>
<dbReference type="Gene3D" id="3.40.50.150">
    <property type="entry name" value="Vaccinia Virus protein VP39"/>
    <property type="match status" value="1"/>
</dbReference>
<evidence type="ECO:0000313" key="1">
    <source>
        <dbReference type="EMBL" id="AIA91917.1"/>
    </source>
</evidence>
<reference evidence="1" key="1">
    <citation type="journal article" date="2013" name="Environ. Microbiol.">
        <title>Seasonally variable intestinal metagenomes of the red palm weevil (Rhynchophorus ferrugineus).</title>
        <authorList>
            <person name="Jia S."/>
            <person name="Zhang X."/>
            <person name="Zhang G."/>
            <person name="Yin A."/>
            <person name="Zhang S."/>
            <person name="Li F."/>
            <person name="Wang L."/>
            <person name="Zhao D."/>
            <person name="Yun Q."/>
            <person name="Tala"/>
            <person name="Wang J."/>
            <person name="Sun G."/>
            <person name="Baabdullah M."/>
            <person name="Yu X."/>
            <person name="Hu S."/>
            <person name="Al-Mssallem I.S."/>
            <person name="Yu J."/>
        </authorList>
    </citation>
    <scope>NUCLEOTIDE SEQUENCE</scope>
</reference>
<dbReference type="EMBL" id="KF124599">
    <property type="protein sequence ID" value="AIA91917.1"/>
    <property type="molecule type" value="Genomic_DNA"/>
</dbReference>